<gene>
    <name evidence="2" type="ORF">K5I29_03615</name>
</gene>
<name>A0ABY6M0I8_9FLAO</name>
<dbReference type="EMBL" id="CP081495">
    <property type="protein sequence ID" value="UYW02009.1"/>
    <property type="molecule type" value="Genomic_DNA"/>
</dbReference>
<dbReference type="RefSeq" id="WP_264434488.1">
    <property type="nucleotide sequence ID" value="NZ_CP081495.1"/>
</dbReference>
<reference evidence="2" key="1">
    <citation type="submission" date="2021-08" db="EMBL/GenBank/DDBJ databases">
        <title>Flavobacterium sp. strain CC-SYL302.</title>
        <authorList>
            <person name="Lin S.-Y."/>
            <person name="Lee T.-H."/>
            <person name="Young C.-C."/>
        </authorList>
    </citation>
    <scope>NUCLEOTIDE SEQUENCE</scope>
    <source>
        <strain evidence="2">CC-SYL302</strain>
    </source>
</reference>
<sequence>MRQLYTIKNILVFAILNCCSFAYAQQTPGYTQYMYNTMAINPGYTSSVESAEVNLLYRTQWVGLDGAPKTANFSALTPFSYERMGIGLNVVNDRIGPANETLATVNYAYNVRLSLLHNLALGVNAGAKFMNIDWSKGRRIEDADPVFGKNINDLKPVVGAGIYFYTDKYYVGLAVPNFVRSNYYDDIQQAHVVDALHYYLIAGYVFNLSSSVKFKPSAMVRAVQGAPLSYDLSANFMFHDKFTIGASYRWDDSVSGLAGFQVSDAIFIGYAYDYTTTNLVKYNHGSHEIMLKFRLLDKHKTIKSPRFF</sequence>
<keyword evidence="3" id="KW-1185">Reference proteome</keyword>
<protein>
    <submittedName>
        <fullName evidence="2">Type IX secretion system membrane protein PorP/SprF</fullName>
    </submittedName>
</protein>
<evidence type="ECO:0000313" key="3">
    <source>
        <dbReference type="Proteomes" id="UP001163328"/>
    </source>
</evidence>
<dbReference type="Proteomes" id="UP001163328">
    <property type="component" value="Chromosome"/>
</dbReference>
<dbReference type="InterPro" id="IPR019861">
    <property type="entry name" value="PorP/SprF_Bacteroidetes"/>
</dbReference>
<accession>A0ABY6M0I8</accession>
<evidence type="ECO:0000313" key="2">
    <source>
        <dbReference type="EMBL" id="UYW02009.1"/>
    </source>
</evidence>
<feature type="chain" id="PRO_5046133088" evidence="1">
    <location>
        <begin position="25"/>
        <end position="308"/>
    </location>
</feature>
<proteinExistence type="predicted"/>
<keyword evidence="1" id="KW-0732">Signal</keyword>
<evidence type="ECO:0000256" key="1">
    <source>
        <dbReference type="SAM" id="SignalP"/>
    </source>
</evidence>
<dbReference type="Pfam" id="PF11751">
    <property type="entry name" value="PorP_SprF"/>
    <property type="match status" value="1"/>
</dbReference>
<feature type="signal peptide" evidence="1">
    <location>
        <begin position="1"/>
        <end position="24"/>
    </location>
</feature>
<organism evidence="2 3">
    <name type="scientific">Flavobacterium agricola</name>
    <dbReference type="NCBI Taxonomy" id="2870839"/>
    <lineage>
        <taxon>Bacteria</taxon>
        <taxon>Pseudomonadati</taxon>
        <taxon>Bacteroidota</taxon>
        <taxon>Flavobacteriia</taxon>
        <taxon>Flavobacteriales</taxon>
        <taxon>Flavobacteriaceae</taxon>
        <taxon>Flavobacterium</taxon>
    </lineage>
</organism>
<dbReference type="NCBIfam" id="TIGR03519">
    <property type="entry name" value="T9SS_PorP_fam"/>
    <property type="match status" value="1"/>
</dbReference>